<dbReference type="EMBL" id="PJQY01003508">
    <property type="protein sequence ID" value="PQM36875.1"/>
    <property type="molecule type" value="Genomic_DNA"/>
</dbReference>
<protein>
    <submittedName>
        <fullName evidence="1">Uncharacterized protein</fullName>
    </submittedName>
</protein>
<proteinExistence type="predicted"/>
<keyword evidence="2" id="KW-1185">Reference proteome</keyword>
<dbReference type="Proteomes" id="UP000250321">
    <property type="component" value="Unassembled WGS sequence"/>
</dbReference>
<evidence type="ECO:0000313" key="1">
    <source>
        <dbReference type="EMBL" id="PQM36875.1"/>
    </source>
</evidence>
<accession>A0A314UH62</accession>
<dbReference type="AlphaFoldDB" id="A0A314UH62"/>
<evidence type="ECO:0000313" key="2">
    <source>
        <dbReference type="Proteomes" id="UP000250321"/>
    </source>
</evidence>
<sequence length="106" mass="12571">MRRVQVQSRVRDVMYFSYVYYHNKGNYEENALGTFLYSRNAIAHVSDHVKAHFFKENKGIDREEIPRQLQGLLMSEEQIVERLTSFFPHVLVDVYKFLVEEGFGAH</sequence>
<dbReference type="OrthoDB" id="10393574at2759"/>
<reference evidence="1 2" key="1">
    <citation type="submission" date="2018-02" db="EMBL/GenBank/DDBJ databases">
        <title>Draft genome of wild Prunus yedoensis var. nudiflora.</title>
        <authorList>
            <person name="Baek S."/>
            <person name="Kim J.-H."/>
            <person name="Choi K."/>
            <person name="Kim G.-B."/>
            <person name="Cho A."/>
            <person name="Jang H."/>
            <person name="Shin C.-H."/>
            <person name="Yu H.-J."/>
            <person name="Mun J.-H."/>
        </authorList>
    </citation>
    <scope>NUCLEOTIDE SEQUENCE [LARGE SCALE GENOMIC DNA]</scope>
    <source>
        <strain evidence="2">cv. Jeju island</strain>
        <tissue evidence="1">Leaf</tissue>
    </source>
</reference>
<gene>
    <name evidence="1" type="ORF">Pyn_18298</name>
</gene>
<organism evidence="1 2">
    <name type="scientific">Prunus yedoensis var. nudiflora</name>
    <dbReference type="NCBI Taxonomy" id="2094558"/>
    <lineage>
        <taxon>Eukaryota</taxon>
        <taxon>Viridiplantae</taxon>
        <taxon>Streptophyta</taxon>
        <taxon>Embryophyta</taxon>
        <taxon>Tracheophyta</taxon>
        <taxon>Spermatophyta</taxon>
        <taxon>Magnoliopsida</taxon>
        <taxon>eudicotyledons</taxon>
        <taxon>Gunneridae</taxon>
        <taxon>Pentapetalae</taxon>
        <taxon>rosids</taxon>
        <taxon>fabids</taxon>
        <taxon>Rosales</taxon>
        <taxon>Rosaceae</taxon>
        <taxon>Amygdaloideae</taxon>
        <taxon>Amygdaleae</taxon>
        <taxon>Prunus</taxon>
    </lineage>
</organism>
<name>A0A314UH62_PRUYE</name>
<comment type="caution">
    <text evidence="1">The sequence shown here is derived from an EMBL/GenBank/DDBJ whole genome shotgun (WGS) entry which is preliminary data.</text>
</comment>